<comment type="caution">
    <text evidence="12">The sequence shown here is derived from an EMBL/GenBank/DDBJ whole genome shotgun (WGS) entry which is preliminary data.</text>
</comment>
<evidence type="ECO:0000256" key="6">
    <source>
        <dbReference type="ARBA" id="ARBA00022801"/>
    </source>
</evidence>
<dbReference type="SUPFAM" id="SSF52335">
    <property type="entry name" value="Methylglyoxal synthase-like"/>
    <property type="match status" value="1"/>
</dbReference>
<sequence length="557" mass="60729">MQQIQRHESEADVLITTGKRSIKRVLVSVFRKEGLDTLAKAFIHEGTQVVSTGSTAAYLEKLGVHVVEVSTVTGFPESLDGRVKTLDPHIHAGILADMNNAEHVRQLKDLNIDPFDAVVVNLYPFVDTVKNGGNESQIIEKIDIGGPSMIRAAAKNHATVAVITDPNDYTLLAQRVLSGEGFSLDERKYLARKAFAHTAAYDAAISQWTSDNWLKPESLCDESLKDQETHENNSIMPHDFTRTYRIENVLRYGENPHQQAGLYVDPLRKGGLAQAELLGGKPMSYNNYVDADSAWRAVWDFAPRIAVAVCKHNNPCGLAIGESAAEAHKKAHACDPVSAYGGVIATNTTVTLEMAQSVRPIFTEVIVAPDYDPEALELLRTKKKNLRILKVAKPPVFGLQLHPIDGGALVQTADLIDDKGDSPENWKLVSGDPADVDTMRDLFFAWRSLRCVKSNAVLLANNNATVGIGMGQVNRVDSCNLAVERANTLADGVERARGSVAASDAFFPFADGPKILIDAGVRAIVQPGGSIRDDEVFEAVRNAGVTMYVTGTRHFFH</sequence>
<dbReference type="Pfam" id="PF01808">
    <property type="entry name" value="AICARFT_IMPCHas"/>
    <property type="match status" value="1"/>
</dbReference>
<dbReference type="Pfam" id="PF02142">
    <property type="entry name" value="MGS"/>
    <property type="match status" value="1"/>
</dbReference>
<comment type="domain">
    <text evidence="10">The IMP cyclohydrolase activity resides in the N-terminal region.</text>
</comment>
<evidence type="ECO:0000256" key="7">
    <source>
        <dbReference type="ARBA" id="ARBA00023268"/>
    </source>
</evidence>
<dbReference type="NCBIfam" id="NF002049">
    <property type="entry name" value="PRK00881.1"/>
    <property type="match status" value="1"/>
</dbReference>
<dbReference type="CDD" id="cd01421">
    <property type="entry name" value="IMPCH"/>
    <property type="match status" value="1"/>
</dbReference>
<dbReference type="AlphaFoldDB" id="A0A135ZA45"/>
<dbReference type="PIRSF" id="PIRSF000414">
    <property type="entry name" value="AICARFT_IMPCHas"/>
    <property type="match status" value="1"/>
</dbReference>
<keyword evidence="7 10" id="KW-0511">Multifunctional enzyme</keyword>
<dbReference type="GO" id="GO:0003937">
    <property type="term" value="F:IMP cyclohydrolase activity"/>
    <property type="evidence" value="ECO:0007669"/>
    <property type="project" value="UniProtKB-UniRule"/>
</dbReference>
<evidence type="ECO:0000256" key="8">
    <source>
        <dbReference type="ARBA" id="ARBA00050488"/>
    </source>
</evidence>
<dbReference type="EC" id="2.1.2.3" evidence="10"/>
<reference evidence="13" key="1">
    <citation type="submission" date="2016-02" db="EMBL/GenBank/DDBJ databases">
        <authorList>
            <person name="Mitreva M."/>
            <person name="Pepin K.H."/>
            <person name="Mihindukulasuriya K.A."/>
            <person name="Fulton R."/>
            <person name="Fronick C."/>
            <person name="O'Laughlin M."/>
            <person name="Miner T."/>
            <person name="Herter B."/>
            <person name="Rosa B.A."/>
            <person name="Cordes M."/>
            <person name="Tomlinson C."/>
            <person name="Wollam A."/>
            <person name="Palsikar V.B."/>
            <person name="Mardis E.R."/>
            <person name="Wilson R.K."/>
        </authorList>
    </citation>
    <scope>NUCLEOTIDE SEQUENCE [LARGE SCALE GENOMIC DNA]</scope>
    <source>
        <strain evidence="13">CMW7778B</strain>
    </source>
</reference>
<dbReference type="SUPFAM" id="SSF53927">
    <property type="entry name" value="Cytidine deaminase-like"/>
    <property type="match status" value="1"/>
</dbReference>
<comment type="pathway">
    <text evidence="2 10">Purine metabolism; IMP biosynthesis via de novo pathway; 5-formamido-1-(5-phospho-D-ribosyl)imidazole-4-carboxamide from 5-amino-1-(5-phospho-D-ribosyl)imidazole-4-carboxamide (10-formyl THF route): step 1/1.</text>
</comment>
<keyword evidence="6 10" id="KW-0378">Hydrolase</keyword>
<dbReference type="GO" id="GO:0004643">
    <property type="term" value="F:phosphoribosylaminoimidazolecarboxamide formyltransferase activity"/>
    <property type="evidence" value="ECO:0007669"/>
    <property type="project" value="UniProtKB-UniRule"/>
</dbReference>
<comment type="pathway">
    <text evidence="1 10">Purine metabolism; IMP biosynthesis via de novo pathway; IMP from 5-formamido-1-(5-phospho-D-ribosyl)imidazole-4-carboxamide: step 1/1.</text>
</comment>
<comment type="similarity">
    <text evidence="3 10">Belongs to the PurH family.</text>
</comment>
<dbReference type="InterPro" id="IPR002695">
    <property type="entry name" value="PurH-like"/>
</dbReference>
<evidence type="ECO:0000256" key="5">
    <source>
        <dbReference type="ARBA" id="ARBA00022755"/>
    </source>
</evidence>
<dbReference type="GO" id="GO:0006189">
    <property type="term" value="P:'de novo' IMP biosynthetic process"/>
    <property type="evidence" value="ECO:0007669"/>
    <property type="project" value="UniProtKB-UniRule"/>
</dbReference>
<dbReference type="Gene3D" id="3.40.50.1380">
    <property type="entry name" value="Methylglyoxal synthase-like domain"/>
    <property type="match status" value="1"/>
</dbReference>
<name>A0A135ZA45_GARVA</name>
<dbReference type="PATRIC" id="fig|2702.101.peg.269"/>
<dbReference type="HAMAP" id="MF_00139">
    <property type="entry name" value="PurH"/>
    <property type="match status" value="1"/>
</dbReference>
<comment type="catalytic activity">
    <reaction evidence="8 10">
        <text>(6R)-10-formyltetrahydrofolate + 5-amino-1-(5-phospho-beta-D-ribosyl)imidazole-4-carboxamide = 5-formamido-1-(5-phospho-D-ribosyl)imidazole-4-carboxamide + (6S)-5,6,7,8-tetrahydrofolate</text>
        <dbReference type="Rhea" id="RHEA:22192"/>
        <dbReference type="ChEBI" id="CHEBI:57453"/>
        <dbReference type="ChEBI" id="CHEBI:58467"/>
        <dbReference type="ChEBI" id="CHEBI:58475"/>
        <dbReference type="ChEBI" id="CHEBI:195366"/>
        <dbReference type="EC" id="2.1.2.3"/>
    </reaction>
</comment>
<dbReference type="InterPro" id="IPR036914">
    <property type="entry name" value="MGS-like_dom_sf"/>
</dbReference>
<evidence type="ECO:0000256" key="9">
    <source>
        <dbReference type="ARBA" id="ARBA00050687"/>
    </source>
</evidence>
<keyword evidence="4 10" id="KW-0808">Transferase</keyword>
<proteinExistence type="inferred from homology"/>
<organism evidence="12 13">
    <name type="scientific">Gardnerella vaginalis</name>
    <dbReference type="NCBI Taxonomy" id="2702"/>
    <lineage>
        <taxon>Bacteria</taxon>
        <taxon>Bacillati</taxon>
        <taxon>Actinomycetota</taxon>
        <taxon>Actinomycetes</taxon>
        <taxon>Bifidobacteriales</taxon>
        <taxon>Bifidobacteriaceae</taxon>
        <taxon>Gardnerella</taxon>
    </lineage>
</organism>
<keyword evidence="5 10" id="KW-0658">Purine biosynthesis</keyword>
<dbReference type="InterPro" id="IPR024051">
    <property type="entry name" value="AICAR_Tfase_dup_dom_sf"/>
</dbReference>
<dbReference type="SMART" id="SM00851">
    <property type="entry name" value="MGS"/>
    <property type="match status" value="1"/>
</dbReference>
<evidence type="ECO:0000256" key="10">
    <source>
        <dbReference type="HAMAP-Rule" id="MF_00139"/>
    </source>
</evidence>
<dbReference type="PROSITE" id="PS51855">
    <property type="entry name" value="MGS"/>
    <property type="match status" value="1"/>
</dbReference>
<evidence type="ECO:0000259" key="11">
    <source>
        <dbReference type="PROSITE" id="PS51855"/>
    </source>
</evidence>
<comment type="catalytic activity">
    <reaction evidence="9 10">
        <text>IMP + H2O = 5-formamido-1-(5-phospho-D-ribosyl)imidazole-4-carboxamide</text>
        <dbReference type="Rhea" id="RHEA:18445"/>
        <dbReference type="ChEBI" id="CHEBI:15377"/>
        <dbReference type="ChEBI" id="CHEBI:58053"/>
        <dbReference type="ChEBI" id="CHEBI:58467"/>
        <dbReference type="EC" id="3.5.4.10"/>
    </reaction>
</comment>
<evidence type="ECO:0000256" key="1">
    <source>
        <dbReference type="ARBA" id="ARBA00004844"/>
    </source>
</evidence>
<gene>
    <name evidence="10" type="primary">purH</name>
    <name evidence="12" type="ORF">HMPREF3230_00275</name>
</gene>
<dbReference type="InterPro" id="IPR016193">
    <property type="entry name" value="Cytidine_deaminase-like"/>
</dbReference>
<accession>A0A135ZA45</accession>
<dbReference type="PANTHER" id="PTHR11692">
    <property type="entry name" value="BIFUNCTIONAL PURINE BIOSYNTHESIS PROTEIN PURH"/>
    <property type="match status" value="1"/>
</dbReference>
<dbReference type="Gene3D" id="3.40.140.20">
    <property type="match status" value="2"/>
</dbReference>
<evidence type="ECO:0000313" key="12">
    <source>
        <dbReference type="EMBL" id="KXI18504.1"/>
    </source>
</evidence>
<dbReference type="PANTHER" id="PTHR11692:SF0">
    <property type="entry name" value="BIFUNCTIONAL PURINE BIOSYNTHESIS PROTEIN ATIC"/>
    <property type="match status" value="1"/>
</dbReference>
<dbReference type="EMBL" id="LSRC01000012">
    <property type="protein sequence ID" value="KXI18504.1"/>
    <property type="molecule type" value="Genomic_DNA"/>
</dbReference>
<dbReference type="InterPro" id="IPR011607">
    <property type="entry name" value="MGS-like_dom"/>
</dbReference>
<evidence type="ECO:0000256" key="4">
    <source>
        <dbReference type="ARBA" id="ARBA00022679"/>
    </source>
</evidence>
<protein>
    <recommendedName>
        <fullName evidence="10">Bifunctional purine biosynthesis protein PurH</fullName>
    </recommendedName>
    <domain>
        <recommendedName>
            <fullName evidence="10">Phosphoribosylaminoimidazolecarboxamide formyltransferase</fullName>
            <ecNumber evidence="10">2.1.2.3</ecNumber>
        </recommendedName>
        <alternativeName>
            <fullName evidence="10">AICAR transformylase</fullName>
        </alternativeName>
    </domain>
    <domain>
        <recommendedName>
            <fullName evidence="10">IMP cyclohydrolase</fullName>
            <ecNumber evidence="10">3.5.4.10</ecNumber>
        </recommendedName>
        <alternativeName>
            <fullName evidence="10">ATIC</fullName>
        </alternativeName>
        <alternativeName>
            <fullName evidence="10">IMP synthase</fullName>
        </alternativeName>
        <alternativeName>
            <fullName evidence="10">Inosinicase</fullName>
        </alternativeName>
    </domain>
</protein>
<dbReference type="GO" id="GO:0005829">
    <property type="term" value="C:cytosol"/>
    <property type="evidence" value="ECO:0007669"/>
    <property type="project" value="TreeGrafter"/>
</dbReference>
<dbReference type="Proteomes" id="UP000070505">
    <property type="component" value="Unassembled WGS sequence"/>
</dbReference>
<dbReference type="FunFam" id="3.40.50.1380:FF:000001">
    <property type="entry name" value="Bifunctional purine biosynthesis protein PurH"/>
    <property type="match status" value="1"/>
</dbReference>
<evidence type="ECO:0000256" key="2">
    <source>
        <dbReference type="ARBA" id="ARBA00004954"/>
    </source>
</evidence>
<dbReference type="RefSeq" id="WP_103043017.1">
    <property type="nucleotide sequence ID" value="NZ_KQ961853.1"/>
</dbReference>
<feature type="domain" description="MGS-like" evidence="11">
    <location>
        <begin position="17"/>
        <end position="164"/>
    </location>
</feature>
<evidence type="ECO:0000313" key="13">
    <source>
        <dbReference type="Proteomes" id="UP000070505"/>
    </source>
</evidence>
<dbReference type="EC" id="3.5.4.10" evidence="10"/>
<evidence type="ECO:0000256" key="3">
    <source>
        <dbReference type="ARBA" id="ARBA00007667"/>
    </source>
</evidence>
<dbReference type="SMART" id="SM00798">
    <property type="entry name" value="AICARFT_IMPCHas"/>
    <property type="match status" value="1"/>
</dbReference>
<dbReference type="UniPathway" id="UPA00074">
    <property type="reaction ID" value="UER00133"/>
</dbReference>
<dbReference type="FunFam" id="3.40.140.20:FF:000001">
    <property type="entry name" value="Bifunctional purine biosynthesis protein PurH"/>
    <property type="match status" value="1"/>
</dbReference>